<keyword evidence="6" id="KW-1185">Reference proteome</keyword>
<dbReference type="EMBL" id="MRUL01000004">
    <property type="protein sequence ID" value="OON40549.1"/>
    <property type="molecule type" value="Genomic_DNA"/>
</dbReference>
<name>A0A1S8YN19_9GAMM</name>
<dbReference type="InterPro" id="IPR012640">
    <property type="entry name" value="Membr_lipoprot_lipid_attach_CS"/>
</dbReference>
<gene>
    <name evidence="5" type="ORF">BTJ39_09105</name>
</gene>
<feature type="signal peptide" evidence="4">
    <location>
        <begin position="1"/>
        <end position="18"/>
    </location>
</feature>
<evidence type="ECO:0000256" key="1">
    <source>
        <dbReference type="ARBA" id="ARBA00017922"/>
    </source>
</evidence>
<protein>
    <recommendedName>
        <fullName evidence="1">Type IV secretion system putative lipoprotein virB7</fullName>
    </recommendedName>
</protein>
<feature type="region of interest" description="Disordered" evidence="3">
    <location>
        <begin position="51"/>
        <end position="72"/>
    </location>
</feature>
<feature type="compositionally biased region" description="Basic and acidic residues" evidence="3">
    <location>
        <begin position="55"/>
        <end position="72"/>
    </location>
</feature>
<accession>A0A1S8YN19</accession>
<dbReference type="Pfam" id="PF08139">
    <property type="entry name" value="LPAM_1"/>
    <property type="match status" value="1"/>
</dbReference>
<evidence type="ECO:0000256" key="2">
    <source>
        <dbReference type="ARBA" id="ARBA00022729"/>
    </source>
</evidence>
<evidence type="ECO:0000256" key="4">
    <source>
        <dbReference type="SAM" id="SignalP"/>
    </source>
</evidence>
<dbReference type="Proteomes" id="UP000190667">
    <property type="component" value="Unassembled WGS sequence"/>
</dbReference>
<evidence type="ECO:0000313" key="6">
    <source>
        <dbReference type="Proteomes" id="UP000190667"/>
    </source>
</evidence>
<dbReference type="OrthoDB" id="6496635at2"/>
<feature type="chain" id="PRO_5012481643" description="Type IV secretion system putative lipoprotein virB7" evidence="4">
    <location>
        <begin position="19"/>
        <end position="72"/>
    </location>
</feature>
<reference evidence="5 6" key="1">
    <citation type="submission" date="2016-12" db="EMBL/GenBank/DDBJ databases">
        <title>Izhakiella australiana sp. nov. of genus Izhakiella isolated from Australian desert.</title>
        <authorList>
            <person name="Ji M."/>
        </authorList>
    </citation>
    <scope>NUCLEOTIDE SEQUENCE [LARGE SCALE GENOMIC DNA]</scope>
    <source>
        <strain evidence="5 6">D4N98</strain>
    </source>
</reference>
<dbReference type="RefSeq" id="WP_078002362.1">
    <property type="nucleotide sequence ID" value="NZ_MRUL01000004.1"/>
</dbReference>
<dbReference type="AlphaFoldDB" id="A0A1S8YN19"/>
<proteinExistence type="predicted"/>
<evidence type="ECO:0000256" key="3">
    <source>
        <dbReference type="SAM" id="MobiDB-lite"/>
    </source>
</evidence>
<keyword evidence="2 4" id="KW-0732">Signal</keyword>
<organism evidence="5 6">
    <name type="scientific">Izhakiella australiensis</name>
    <dbReference type="NCBI Taxonomy" id="1926881"/>
    <lineage>
        <taxon>Bacteria</taxon>
        <taxon>Pseudomonadati</taxon>
        <taxon>Pseudomonadota</taxon>
        <taxon>Gammaproteobacteria</taxon>
        <taxon>Enterobacterales</taxon>
        <taxon>Erwiniaceae</taxon>
        <taxon>Izhakiella</taxon>
    </lineage>
</organism>
<dbReference type="PROSITE" id="PS51257">
    <property type="entry name" value="PROKAR_LIPOPROTEIN"/>
    <property type="match status" value="1"/>
</dbReference>
<sequence>MRKSLFLALSVVVLSGCAQESHDSYSDENAASGRTTNKEWKEFVAPLSVKTQTPWERRMKQAENEQRKQNGS</sequence>
<evidence type="ECO:0000313" key="5">
    <source>
        <dbReference type="EMBL" id="OON40549.1"/>
    </source>
</evidence>
<comment type="caution">
    <text evidence="5">The sequence shown here is derived from an EMBL/GenBank/DDBJ whole genome shotgun (WGS) entry which is preliminary data.</text>
</comment>